<geneLocation type="plasmid" evidence="2 3">
    <name>pAlCFBP5477</name>
</geneLocation>
<keyword evidence="2" id="KW-0614">Plasmid</keyword>
<dbReference type="Pfam" id="PF26354">
    <property type="entry name" value="DMF_alpha"/>
    <property type="match status" value="1"/>
</dbReference>
<evidence type="ECO:0000259" key="1">
    <source>
        <dbReference type="Pfam" id="PF26354"/>
    </source>
</evidence>
<dbReference type="InterPro" id="IPR058713">
    <property type="entry name" value="DMF_alpha_dom"/>
</dbReference>
<evidence type="ECO:0000313" key="2">
    <source>
        <dbReference type="EMBL" id="WHA43889.1"/>
    </source>
</evidence>
<dbReference type="RefSeq" id="WP_137395954.1">
    <property type="nucleotide sequence ID" value="NZ_CP124735.1"/>
</dbReference>
<gene>
    <name evidence="2" type="ORF">CFBP5477_022470</name>
</gene>
<sequence>MLGTDPTTAHYKIDPDRLDLVEEFRRAPKGPYSPELQKVMHRMRWSGEGGRFALIPVVPGKKWMLALLPIRRGDPVKQFPDRTFTSLADAEWAVFKIRWEAITGTQIPEDLSK</sequence>
<evidence type="ECO:0000313" key="3">
    <source>
        <dbReference type="Proteomes" id="UP000298664"/>
    </source>
</evidence>
<dbReference type="AlphaFoldDB" id="A0AAF0KK64"/>
<dbReference type="Proteomes" id="UP000298664">
    <property type="component" value="Plasmid pAlCFBP5477"/>
</dbReference>
<protein>
    <recommendedName>
        <fullName evidence="1">N,N-dimethylformamidase alpha subunit domain-containing protein</fullName>
    </recommendedName>
</protein>
<name>A0AAF0KK64_9HYPH</name>
<reference evidence="2" key="1">
    <citation type="submission" date="2023-05" db="EMBL/GenBank/DDBJ databases">
        <title>Complete genome sequence of Agrobacterium larrymoorei CFBP5477.</title>
        <authorList>
            <person name="Yen H.-C."/>
            <person name="Chou L."/>
            <person name="Lin Y.-C."/>
            <person name="Lai E.-M."/>
            <person name="Kuo C.-H."/>
        </authorList>
    </citation>
    <scope>NUCLEOTIDE SEQUENCE</scope>
    <source>
        <strain evidence="2">CFBP5477</strain>
        <plasmid evidence="2">pAlCFBP5477</plasmid>
    </source>
</reference>
<proteinExistence type="predicted"/>
<accession>A0AAF0KK64</accession>
<dbReference type="EMBL" id="CP124735">
    <property type="protein sequence ID" value="WHA43889.1"/>
    <property type="molecule type" value="Genomic_DNA"/>
</dbReference>
<feature type="domain" description="N,N-dimethylformamidase alpha subunit" evidence="1">
    <location>
        <begin position="19"/>
        <end position="103"/>
    </location>
</feature>
<organism evidence="2 3">
    <name type="scientific">Agrobacterium larrymoorei</name>
    <dbReference type="NCBI Taxonomy" id="160699"/>
    <lineage>
        <taxon>Bacteria</taxon>
        <taxon>Pseudomonadati</taxon>
        <taxon>Pseudomonadota</taxon>
        <taxon>Alphaproteobacteria</taxon>
        <taxon>Hyphomicrobiales</taxon>
        <taxon>Rhizobiaceae</taxon>
        <taxon>Rhizobium/Agrobacterium group</taxon>
        <taxon>Agrobacterium</taxon>
    </lineage>
</organism>